<name>A0A6J5F795_9BURK</name>
<dbReference type="AlphaFoldDB" id="A0A6J5F795"/>
<dbReference type="RefSeq" id="WP_175233254.1">
    <property type="nucleotide sequence ID" value="NZ_CADIKH010000169.1"/>
</dbReference>
<accession>A0A6J5F795</accession>
<organism evidence="3 4">
    <name type="scientific">Paraburkholderia humisilvae</name>
    <dbReference type="NCBI Taxonomy" id="627669"/>
    <lineage>
        <taxon>Bacteria</taxon>
        <taxon>Pseudomonadati</taxon>
        <taxon>Pseudomonadota</taxon>
        <taxon>Betaproteobacteria</taxon>
        <taxon>Burkholderiales</taxon>
        <taxon>Burkholderiaceae</taxon>
        <taxon>Paraburkholderia</taxon>
    </lineage>
</organism>
<sequence>MKRNKESTLTCRAAFAASLTACMCMVFSVPLLAAQSLDTNTMQHPSGAASATPAMKPAQKCLSDLRAFDSQMRKNGDWLRGSGYGFGYGDGSPMYGYSSGEPDTLPPSAGSTPSGVPADGGYRSVRPAYEVRTLMTSANILARRGQQRKHLALAMVETTFA</sequence>
<dbReference type="Proteomes" id="UP000494363">
    <property type="component" value="Unassembled WGS sequence"/>
</dbReference>
<keyword evidence="4" id="KW-1185">Reference proteome</keyword>
<feature type="signal peptide" evidence="2">
    <location>
        <begin position="1"/>
        <end position="33"/>
    </location>
</feature>
<keyword evidence="2" id="KW-0732">Signal</keyword>
<proteinExistence type="predicted"/>
<feature type="chain" id="PRO_5027107063" evidence="2">
    <location>
        <begin position="34"/>
        <end position="161"/>
    </location>
</feature>
<evidence type="ECO:0000256" key="2">
    <source>
        <dbReference type="SAM" id="SignalP"/>
    </source>
</evidence>
<evidence type="ECO:0000313" key="4">
    <source>
        <dbReference type="Proteomes" id="UP000494363"/>
    </source>
</evidence>
<dbReference type="EMBL" id="CADIKH010000169">
    <property type="protein sequence ID" value="CAB3774778.1"/>
    <property type="molecule type" value="Genomic_DNA"/>
</dbReference>
<gene>
    <name evidence="3" type="ORF">LMG29542_08160</name>
</gene>
<feature type="region of interest" description="Disordered" evidence="1">
    <location>
        <begin position="97"/>
        <end position="122"/>
    </location>
</feature>
<reference evidence="3 4" key="1">
    <citation type="submission" date="2020-04" db="EMBL/GenBank/DDBJ databases">
        <authorList>
            <person name="De Canck E."/>
        </authorList>
    </citation>
    <scope>NUCLEOTIDE SEQUENCE [LARGE SCALE GENOMIC DNA]</scope>
    <source>
        <strain evidence="3 4">LMG 29542</strain>
    </source>
</reference>
<evidence type="ECO:0000256" key="1">
    <source>
        <dbReference type="SAM" id="MobiDB-lite"/>
    </source>
</evidence>
<protein>
    <submittedName>
        <fullName evidence="3">Uncharacterized protein</fullName>
    </submittedName>
</protein>
<evidence type="ECO:0000313" key="3">
    <source>
        <dbReference type="EMBL" id="CAB3774778.1"/>
    </source>
</evidence>